<evidence type="ECO:0000313" key="3">
    <source>
        <dbReference type="Proteomes" id="UP000475862"/>
    </source>
</evidence>
<comment type="caution">
    <text evidence="2">The sequence shown here is derived from an EMBL/GenBank/DDBJ whole genome shotgun (WGS) entry which is preliminary data.</text>
</comment>
<organism evidence="2 3">
    <name type="scientific">Aphis glycines</name>
    <name type="common">Soybean aphid</name>
    <dbReference type="NCBI Taxonomy" id="307491"/>
    <lineage>
        <taxon>Eukaryota</taxon>
        <taxon>Metazoa</taxon>
        <taxon>Ecdysozoa</taxon>
        <taxon>Arthropoda</taxon>
        <taxon>Hexapoda</taxon>
        <taxon>Insecta</taxon>
        <taxon>Pterygota</taxon>
        <taxon>Neoptera</taxon>
        <taxon>Paraneoptera</taxon>
        <taxon>Hemiptera</taxon>
        <taxon>Sternorrhyncha</taxon>
        <taxon>Aphidomorpha</taxon>
        <taxon>Aphidoidea</taxon>
        <taxon>Aphididae</taxon>
        <taxon>Aphidini</taxon>
        <taxon>Aphis</taxon>
        <taxon>Aphis</taxon>
    </lineage>
</organism>
<keyword evidence="1" id="KW-0472">Membrane</keyword>
<reference evidence="2 3" key="1">
    <citation type="submission" date="2019-08" db="EMBL/GenBank/DDBJ databases">
        <title>The genome of the soybean aphid Biotype 1, its phylome, world population structure and adaptation to the North American continent.</title>
        <authorList>
            <person name="Giordano R."/>
            <person name="Donthu R.K."/>
            <person name="Hernandez A.G."/>
            <person name="Wright C.L."/>
            <person name="Zimin A.V."/>
        </authorList>
    </citation>
    <scope>NUCLEOTIDE SEQUENCE [LARGE SCALE GENOMIC DNA]</scope>
    <source>
        <tissue evidence="2">Whole aphids</tissue>
    </source>
</reference>
<dbReference type="Proteomes" id="UP000475862">
    <property type="component" value="Unassembled WGS sequence"/>
</dbReference>
<protein>
    <submittedName>
        <fullName evidence="2">Uncharacterized protein</fullName>
    </submittedName>
</protein>
<gene>
    <name evidence="2" type="ORF">AGLY_000268</name>
</gene>
<sequence length="439" mass="51783">MGLTNTCFINKYSKREDRPCIDGLFLKSIILLLIIKLNIDSEYCIPSVLPVKWTTLYRMLTVQYMSTVDTLTSKKNHSKIYKSQSLECCNRQNDLQVEYFVLILHYFLFIQRPLSQLAISHAHTSTVFTGFLLLIFPNTVICNDGKMNFHTNLSSEYYNDNIDNIRGLRSEPIIPKFPIILGHVYPIYYDNFTNIIYSITYMRLHLKLSDKCLQSTKDFYTRFFKLCDSRLVSNGLAENVSYLQKLIYTVLKLVLLCLFNSFTINLYSVKRYKLKVVPSIGFVLDSERSEECIDSTMMGGFRWQIKYPWCIIKVTKFNAAIVHCCSISGDTKLYTANIDRKYNIFLLEKIDLNIKNAIFFFVYLEFVDTHLRKKDYCQHELDSAEQKHNRLSRLRTRLSTLFLPIQNILIIYFFQIYTEKLMFTKYIEPNKSQRLDFEE</sequence>
<keyword evidence="1" id="KW-0812">Transmembrane</keyword>
<dbReference type="AlphaFoldDB" id="A0A6G0U928"/>
<dbReference type="EMBL" id="VYZN01000001">
    <property type="protein sequence ID" value="KAE9544726.1"/>
    <property type="molecule type" value="Genomic_DNA"/>
</dbReference>
<evidence type="ECO:0000313" key="2">
    <source>
        <dbReference type="EMBL" id="KAE9544726.1"/>
    </source>
</evidence>
<keyword evidence="1" id="KW-1133">Transmembrane helix</keyword>
<evidence type="ECO:0000256" key="1">
    <source>
        <dbReference type="SAM" id="Phobius"/>
    </source>
</evidence>
<keyword evidence="3" id="KW-1185">Reference proteome</keyword>
<proteinExistence type="predicted"/>
<name>A0A6G0U928_APHGL</name>
<feature type="transmembrane region" description="Helical" evidence="1">
    <location>
        <begin position="246"/>
        <end position="267"/>
    </location>
</feature>
<feature type="transmembrane region" description="Helical" evidence="1">
    <location>
        <begin position="398"/>
        <end position="417"/>
    </location>
</feature>
<accession>A0A6G0U928</accession>